<comment type="caution">
    <text evidence="1">The sequence shown here is derived from an EMBL/GenBank/DDBJ whole genome shotgun (WGS) entry which is preliminary data.</text>
</comment>
<dbReference type="Proteomes" id="UP001054252">
    <property type="component" value="Unassembled WGS sequence"/>
</dbReference>
<accession>A0AAV5IAS1</accession>
<dbReference type="AlphaFoldDB" id="A0AAV5IAS1"/>
<name>A0AAV5IAS1_9ROSI</name>
<evidence type="ECO:0000313" key="1">
    <source>
        <dbReference type="EMBL" id="GKU96140.1"/>
    </source>
</evidence>
<gene>
    <name evidence="1" type="ORF">SLEP1_g9411</name>
</gene>
<reference evidence="1 2" key="1">
    <citation type="journal article" date="2021" name="Commun. Biol.">
        <title>The genome of Shorea leprosula (Dipterocarpaceae) highlights the ecological relevance of drought in aseasonal tropical rainforests.</title>
        <authorList>
            <person name="Ng K.K.S."/>
            <person name="Kobayashi M.J."/>
            <person name="Fawcett J.A."/>
            <person name="Hatakeyama M."/>
            <person name="Paape T."/>
            <person name="Ng C.H."/>
            <person name="Ang C.C."/>
            <person name="Tnah L.H."/>
            <person name="Lee C.T."/>
            <person name="Nishiyama T."/>
            <person name="Sese J."/>
            <person name="O'Brien M.J."/>
            <person name="Copetti D."/>
            <person name="Mohd Noor M.I."/>
            <person name="Ong R.C."/>
            <person name="Putra M."/>
            <person name="Sireger I.Z."/>
            <person name="Indrioko S."/>
            <person name="Kosugi Y."/>
            <person name="Izuno A."/>
            <person name="Isagi Y."/>
            <person name="Lee S.L."/>
            <person name="Shimizu K.K."/>
        </authorList>
    </citation>
    <scope>NUCLEOTIDE SEQUENCE [LARGE SCALE GENOMIC DNA]</scope>
    <source>
        <strain evidence="1">214</strain>
    </source>
</reference>
<dbReference type="EMBL" id="BPVZ01000009">
    <property type="protein sequence ID" value="GKU96140.1"/>
    <property type="molecule type" value="Genomic_DNA"/>
</dbReference>
<evidence type="ECO:0000313" key="2">
    <source>
        <dbReference type="Proteomes" id="UP001054252"/>
    </source>
</evidence>
<proteinExistence type="predicted"/>
<sequence>MASPEMPSGWRKPNKPLKVYHILDELLIAGELQESSKKTCWVSGFIGRDGKGASRFKLRFMPHMEIQDYG</sequence>
<organism evidence="1 2">
    <name type="scientific">Rubroshorea leprosula</name>
    <dbReference type="NCBI Taxonomy" id="152421"/>
    <lineage>
        <taxon>Eukaryota</taxon>
        <taxon>Viridiplantae</taxon>
        <taxon>Streptophyta</taxon>
        <taxon>Embryophyta</taxon>
        <taxon>Tracheophyta</taxon>
        <taxon>Spermatophyta</taxon>
        <taxon>Magnoliopsida</taxon>
        <taxon>eudicotyledons</taxon>
        <taxon>Gunneridae</taxon>
        <taxon>Pentapetalae</taxon>
        <taxon>rosids</taxon>
        <taxon>malvids</taxon>
        <taxon>Malvales</taxon>
        <taxon>Dipterocarpaceae</taxon>
        <taxon>Rubroshorea</taxon>
    </lineage>
</organism>
<protein>
    <recommendedName>
        <fullName evidence="3">LAGLIDADG homing endonuclease</fullName>
    </recommendedName>
</protein>
<evidence type="ECO:0008006" key="3">
    <source>
        <dbReference type="Google" id="ProtNLM"/>
    </source>
</evidence>
<keyword evidence="2" id="KW-1185">Reference proteome</keyword>